<gene>
    <name evidence="1" type="ORF">DDE23_00695</name>
</gene>
<dbReference type="EMBL" id="QDDR01000001">
    <property type="protein sequence ID" value="PVE48959.1"/>
    <property type="molecule type" value="Genomic_DNA"/>
</dbReference>
<dbReference type="RefSeq" id="WP_107749465.1">
    <property type="nucleotide sequence ID" value="NZ_QBKF01000001.1"/>
</dbReference>
<comment type="caution">
    <text evidence="1">The sequence shown here is derived from an EMBL/GenBank/DDBJ whole genome shotgun (WGS) entry which is preliminary data.</text>
</comment>
<dbReference type="AlphaFoldDB" id="A0A2T7UWL5"/>
<name>A0A2T7UWL5_9RHOB</name>
<accession>A0A2T7UWL5</accession>
<evidence type="ECO:0000313" key="1">
    <source>
        <dbReference type="EMBL" id="PVE48959.1"/>
    </source>
</evidence>
<evidence type="ECO:0000313" key="2">
    <source>
        <dbReference type="Proteomes" id="UP000244810"/>
    </source>
</evidence>
<organism evidence="1 2">
    <name type="scientific">Pararhodobacter aggregans</name>
    <dbReference type="NCBI Taxonomy" id="404875"/>
    <lineage>
        <taxon>Bacteria</taxon>
        <taxon>Pseudomonadati</taxon>
        <taxon>Pseudomonadota</taxon>
        <taxon>Alphaproteobacteria</taxon>
        <taxon>Rhodobacterales</taxon>
        <taxon>Paracoccaceae</taxon>
        <taxon>Pararhodobacter</taxon>
    </lineage>
</organism>
<protein>
    <submittedName>
        <fullName evidence="1">Uncharacterized protein</fullName>
    </submittedName>
</protein>
<reference evidence="1 2" key="1">
    <citation type="journal article" date="2011" name="Syst. Appl. Microbiol.">
        <title>Defluviimonas denitrificans gen. nov., sp. nov., and Pararhodobacter aggregans gen. nov., sp. nov., non-phototrophic Rhodobacteraceae from the biofilter of a marine aquaculture.</title>
        <authorList>
            <person name="Foesel B.U."/>
            <person name="Drake H.L."/>
            <person name="Schramm A."/>
        </authorList>
    </citation>
    <scope>NUCLEOTIDE SEQUENCE [LARGE SCALE GENOMIC DNA]</scope>
    <source>
        <strain evidence="1 2">D1-19</strain>
    </source>
</reference>
<sequence length="87" mass="9015">MDALQEIASRAALRFHNRVERTDDDRRDILGRAYAELAVAMPEAGTVELALACNSLAAAFALALNGLYASGVPGGANGPATLFPADA</sequence>
<dbReference type="Proteomes" id="UP000244810">
    <property type="component" value="Unassembled WGS sequence"/>
</dbReference>
<keyword evidence="2" id="KW-1185">Reference proteome</keyword>
<proteinExistence type="predicted"/>